<gene>
    <name evidence="3" type="ORF">SAMN05421850_10839</name>
</gene>
<dbReference type="EMBL" id="FNEB01000008">
    <property type="protein sequence ID" value="SDJ06631.1"/>
    <property type="molecule type" value="Genomic_DNA"/>
</dbReference>
<dbReference type="Proteomes" id="UP000199340">
    <property type="component" value="Unassembled WGS sequence"/>
</dbReference>
<proteinExistence type="predicted"/>
<feature type="compositionally biased region" description="Polar residues" evidence="1">
    <location>
        <begin position="1"/>
        <end position="12"/>
    </location>
</feature>
<dbReference type="OrthoDB" id="6305173at2"/>
<dbReference type="RefSeq" id="WP_139170535.1">
    <property type="nucleotide sequence ID" value="NZ_FNEB01000008.1"/>
</dbReference>
<organism evidence="3 4">
    <name type="scientific">Lutimaribacter saemankumensis</name>
    <dbReference type="NCBI Taxonomy" id="490829"/>
    <lineage>
        <taxon>Bacteria</taxon>
        <taxon>Pseudomonadati</taxon>
        <taxon>Pseudomonadota</taxon>
        <taxon>Alphaproteobacteria</taxon>
        <taxon>Rhodobacterales</taxon>
        <taxon>Roseobacteraceae</taxon>
        <taxon>Lutimaribacter</taxon>
    </lineage>
</organism>
<feature type="domain" description="Hedgehog/Intein (Hint)" evidence="2">
    <location>
        <begin position="62"/>
        <end position="205"/>
    </location>
</feature>
<sequence>MSTYSPQSTSSVPAARHDAYQPPQAETPRRRVEIAWQRRNGDVEISAHAIPAEPVFEECFAAFAHGTPIQTPNGPVAIEDILPGDEVSTMEHGTLPVLWRGSLTCYASPQDRCRRLTRIMADGFGIGRPVRDLLIGPAARVIHRPRNHPTGGPRSQALVPVAALQDGATLIPVTPPSAVQLYHLALPVHSTLQVGGLEMESYHPGISLRSTLAQRQLALFLSLFPHIEQPGDFGPLTYARLTARDIDEAPAA</sequence>
<evidence type="ECO:0000313" key="3">
    <source>
        <dbReference type="EMBL" id="SDJ06631.1"/>
    </source>
</evidence>
<evidence type="ECO:0000313" key="4">
    <source>
        <dbReference type="Proteomes" id="UP000199340"/>
    </source>
</evidence>
<feature type="region of interest" description="Disordered" evidence="1">
    <location>
        <begin position="1"/>
        <end position="30"/>
    </location>
</feature>
<evidence type="ECO:0000256" key="1">
    <source>
        <dbReference type="SAM" id="MobiDB-lite"/>
    </source>
</evidence>
<dbReference type="Pfam" id="PF13403">
    <property type="entry name" value="Hint_2"/>
    <property type="match status" value="1"/>
</dbReference>
<reference evidence="3 4" key="1">
    <citation type="submission" date="2016-10" db="EMBL/GenBank/DDBJ databases">
        <authorList>
            <person name="de Groot N.N."/>
        </authorList>
    </citation>
    <scope>NUCLEOTIDE SEQUENCE [LARGE SCALE GENOMIC DNA]</scope>
    <source>
        <strain evidence="3 4">DSM 28010</strain>
    </source>
</reference>
<evidence type="ECO:0000259" key="2">
    <source>
        <dbReference type="Pfam" id="PF13403"/>
    </source>
</evidence>
<dbReference type="STRING" id="490829.SAMN05421850_10839"/>
<accession>A0A1G8QPP6</accession>
<keyword evidence="4" id="KW-1185">Reference proteome</keyword>
<dbReference type="SUPFAM" id="SSF51294">
    <property type="entry name" value="Hedgehog/intein (Hint) domain"/>
    <property type="match status" value="1"/>
</dbReference>
<dbReference type="AlphaFoldDB" id="A0A1G8QPP6"/>
<protein>
    <submittedName>
        <fullName evidence="3">Hint domain-containing protein</fullName>
    </submittedName>
</protein>
<dbReference type="InterPro" id="IPR036844">
    <property type="entry name" value="Hint_dom_sf"/>
</dbReference>
<name>A0A1G8QPP6_9RHOB</name>
<dbReference type="InterPro" id="IPR028992">
    <property type="entry name" value="Hedgehog/Intein_dom"/>
</dbReference>